<dbReference type="Gene3D" id="3.40.630.10">
    <property type="entry name" value="Zn peptidases"/>
    <property type="match status" value="1"/>
</dbReference>
<reference evidence="3" key="1">
    <citation type="journal article" date="2019" name="Int. J. Syst. Evol. Microbiol.">
        <title>The Global Catalogue of Microorganisms (GCM) 10K type strain sequencing project: providing services to taxonomists for standard genome sequencing and annotation.</title>
        <authorList>
            <consortium name="The Broad Institute Genomics Platform"/>
            <consortium name="The Broad Institute Genome Sequencing Center for Infectious Disease"/>
            <person name="Wu L."/>
            <person name="Ma J."/>
        </authorList>
    </citation>
    <scope>NUCLEOTIDE SEQUENCE [LARGE SCALE GENOMIC DNA]</scope>
    <source>
        <strain evidence="3">CGMCC 4.7178</strain>
    </source>
</reference>
<dbReference type="Pfam" id="PF07687">
    <property type="entry name" value="M20_dimer"/>
    <property type="match status" value="1"/>
</dbReference>
<gene>
    <name evidence="2" type="ORF">GCM10012287_02460</name>
</gene>
<dbReference type="InterPro" id="IPR036264">
    <property type="entry name" value="Bact_exopeptidase_dim_dom"/>
</dbReference>
<proteinExistence type="predicted"/>
<dbReference type="SUPFAM" id="SSF55031">
    <property type="entry name" value="Bacterial exopeptidase dimerisation domain"/>
    <property type="match status" value="1"/>
</dbReference>
<organism evidence="2 3">
    <name type="scientific">Streptomyces daqingensis</name>
    <dbReference type="NCBI Taxonomy" id="1472640"/>
    <lineage>
        <taxon>Bacteria</taxon>
        <taxon>Bacillati</taxon>
        <taxon>Actinomycetota</taxon>
        <taxon>Actinomycetes</taxon>
        <taxon>Kitasatosporales</taxon>
        <taxon>Streptomycetaceae</taxon>
        <taxon>Streptomyces</taxon>
    </lineage>
</organism>
<comment type="caution">
    <text evidence="2">The sequence shown here is derived from an EMBL/GenBank/DDBJ whole genome shotgun (WGS) entry which is preliminary data.</text>
</comment>
<accession>A0ABQ2LR63</accession>
<dbReference type="PANTHER" id="PTHR11014">
    <property type="entry name" value="PEPTIDASE M20 FAMILY MEMBER"/>
    <property type="match status" value="1"/>
</dbReference>
<keyword evidence="3" id="KW-1185">Reference proteome</keyword>
<dbReference type="NCBIfam" id="TIGR01891">
    <property type="entry name" value="amidohydrolases"/>
    <property type="match status" value="1"/>
</dbReference>
<name>A0ABQ2LR63_9ACTN</name>
<evidence type="ECO:0000313" key="3">
    <source>
        <dbReference type="Proteomes" id="UP000631535"/>
    </source>
</evidence>
<evidence type="ECO:0000259" key="1">
    <source>
        <dbReference type="Pfam" id="PF07687"/>
    </source>
</evidence>
<sequence length="436" mass="45520">MSRKGAVTGERAPVLQGLQDILRPLVAFYLDLHRNPELSGRESRTASRFAEWLEQEPYRVTRGVGGHGVVGVLHNGTGPCVMLRAELDALPVTERTGLAYAAEGPVMHACGHDLHLAALAGAATLLARSADSWRGTVLIVAQPAEETLEGARAMLEDGLYRRFPRPDTVLAQHCAPLPAGMVAHADPAGHAPVLGGSVTMEATVRGRGGHAGAPHMAVDPLLTAASAVLRLQGVVARETAPGEQAVLNVGSLHAGSGANVIPDEAVLGVTVRALSEASLDRLAEAVERIVRAECAASGCPEEPRIDVVSRSPVTMTDRAATEAVREAHRELYGPERVSGWLPTLATEDFPLYGDAGSPLHGEEGIATVYWMLGAVGAGQYARAPGETAAEKLAALPANHAPDFAPDVRASLPAGVTAMTSAALARLGEPPRTVRSR</sequence>
<dbReference type="Gene3D" id="3.30.70.360">
    <property type="match status" value="1"/>
</dbReference>
<dbReference type="Pfam" id="PF01546">
    <property type="entry name" value="Peptidase_M20"/>
    <property type="match status" value="1"/>
</dbReference>
<protein>
    <submittedName>
        <fullName evidence="2">Peptidase</fullName>
    </submittedName>
</protein>
<dbReference type="PANTHER" id="PTHR11014:SF63">
    <property type="entry name" value="METALLOPEPTIDASE, PUTATIVE (AFU_ORTHOLOGUE AFUA_6G09600)-RELATED"/>
    <property type="match status" value="1"/>
</dbReference>
<feature type="domain" description="Peptidase M20 dimerisation" evidence="1">
    <location>
        <begin position="196"/>
        <end position="294"/>
    </location>
</feature>
<evidence type="ECO:0000313" key="2">
    <source>
        <dbReference type="EMBL" id="GGO42184.1"/>
    </source>
</evidence>
<dbReference type="Proteomes" id="UP000631535">
    <property type="component" value="Unassembled WGS sequence"/>
</dbReference>
<dbReference type="InterPro" id="IPR011650">
    <property type="entry name" value="Peptidase_M20_dimer"/>
</dbReference>
<dbReference type="InterPro" id="IPR017439">
    <property type="entry name" value="Amidohydrolase"/>
</dbReference>
<dbReference type="SUPFAM" id="SSF53187">
    <property type="entry name" value="Zn-dependent exopeptidases"/>
    <property type="match status" value="1"/>
</dbReference>
<dbReference type="RefSeq" id="WP_229711444.1">
    <property type="nucleotide sequence ID" value="NZ_BMMP01000001.1"/>
</dbReference>
<dbReference type="InterPro" id="IPR002933">
    <property type="entry name" value="Peptidase_M20"/>
</dbReference>
<dbReference type="EMBL" id="BMMP01000001">
    <property type="protein sequence ID" value="GGO42184.1"/>
    <property type="molecule type" value="Genomic_DNA"/>
</dbReference>